<keyword evidence="5" id="KW-1185">Reference proteome</keyword>
<dbReference type="SUPFAM" id="SSF53850">
    <property type="entry name" value="Periplasmic binding protein-like II"/>
    <property type="match status" value="1"/>
</dbReference>
<dbReference type="RefSeq" id="WP_251224147.1">
    <property type="nucleotide sequence ID" value="NZ_JAMBOL010000014.1"/>
</dbReference>
<name>A0A9X2DSK4_9BACI</name>
<evidence type="ECO:0000256" key="1">
    <source>
        <dbReference type="ARBA" id="ARBA00006987"/>
    </source>
</evidence>
<dbReference type="InterPro" id="IPR042100">
    <property type="entry name" value="Bug_dom1"/>
</dbReference>
<evidence type="ECO:0000313" key="5">
    <source>
        <dbReference type="Proteomes" id="UP001139179"/>
    </source>
</evidence>
<keyword evidence="3" id="KW-0732">Signal</keyword>
<dbReference type="Gene3D" id="3.40.190.10">
    <property type="entry name" value="Periplasmic binding protein-like II"/>
    <property type="match status" value="1"/>
</dbReference>
<reference evidence="4" key="1">
    <citation type="submission" date="2022-05" db="EMBL/GenBank/DDBJ databases">
        <title>Comparative Genomics of Spacecraft Associated Microbes.</title>
        <authorList>
            <person name="Tran M.T."/>
            <person name="Wright A."/>
            <person name="Seuylemezian A."/>
            <person name="Eisen J."/>
            <person name="Coil D."/>
        </authorList>
    </citation>
    <scope>NUCLEOTIDE SEQUENCE</scope>
    <source>
        <strain evidence="4">214.1.1</strain>
    </source>
</reference>
<proteinExistence type="inferred from homology"/>
<dbReference type="PANTHER" id="PTHR42928:SF5">
    <property type="entry name" value="BLR1237 PROTEIN"/>
    <property type="match status" value="1"/>
</dbReference>
<feature type="signal peptide" evidence="3">
    <location>
        <begin position="1"/>
        <end position="18"/>
    </location>
</feature>
<accession>A0A9X2DSK4</accession>
<feature type="compositionally biased region" description="Acidic residues" evidence="2">
    <location>
        <begin position="26"/>
        <end position="53"/>
    </location>
</feature>
<evidence type="ECO:0000313" key="4">
    <source>
        <dbReference type="EMBL" id="MCM3715395.1"/>
    </source>
</evidence>
<dbReference type="InterPro" id="IPR005064">
    <property type="entry name" value="BUG"/>
</dbReference>
<organism evidence="4 5">
    <name type="scientific">Halalkalibacter oceani</name>
    <dbReference type="NCBI Taxonomy" id="1653776"/>
    <lineage>
        <taxon>Bacteria</taxon>
        <taxon>Bacillati</taxon>
        <taxon>Bacillota</taxon>
        <taxon>Bacilli</taxon>
        <taxon>Bacillales</taxon>
        <taxon>Bacillaceae</taxon>
        <taxon>Halalkalibacter</taxon>
    </lineage>
</organism>
<comment type="caution">
    <text evidence="4">The sequence shown here is derived from an EMBL/GenBank/DDBJ whole genome shotgun (WGS) entry which is preliminary data.</text>
</comment>
<protein>
    <submittedName>
        <fullName evidence="4">Tripartite tricarboxylate transporter substrate binding protein</fullName>
    </submittedName>
</protein>
<sequence>MKKFVASLFFVCFILLLAACGGTESTSDDGAGEPADTEEPAENGEDTTTESESETSFPEQNITLIVPFDAGGGTDATARALASAAEKHLGVSVGVVNRTGGGGAVGMSEGANAAPDGYTVTMVTVELATLPHLGLAPITYENFAGIGQMNFDPAAVTVPADAPYDTLEEFIEYAKENPGLQMGNSGTGSIWHLAGASIEQATGTEFNHVPYDGAAPAVTALLGGHIDVVPVSPAEVLTHVEAGTLKTLAVMSNERSPAMPDVPTFAELGIDAVAVGPWRGLTVPKDTPPEVIEVLTEAFSKGAQEEEFIEFMDNNGLGIVILDGPEFEAMMQESHDFYGELIPELGLNE</sequence>
<dbReference type="EMBL" id="JAMBOL010000014">
    <property type="protein sequence ID" value="MCM3715395.1"/>
    <property type="molecule type" value="Genomic_DNA"/>
</dbReference>
<dbReference type="PIRSF" id="PIRSF017082">
    <property type="entry name" value="YflP"/>
    <property type="match status" value="1"/>
</dbReference>
<comment type="similarity">
    <text evidence="1">Belongs to the UPF0065 (bug) family.</text>
</comment>
<dbReference type="CDD" id="cd07012">
    <property type="entry name" value="PBP2_Bug_TTT"/>
    <property type="match status" value="1"/>
</dbReference>
<dbReference type="AlphaFoldDB" id="A0A9X2DSK4"/>
<dbReference type="PANTHER" id="PTHR42928">
    <property type="entry name" value="TRICARBOXYLATE-BINDING PROTEIN"/>
    <property type="match status" value="1"/>
</dbReference>
<evidence type="ECO:0000256" key="2">
    <source>
        <dbReference type="SAM" id="MobiDB-lite"/>
    </source>
</evidence>
<feature type="region of interest" description="Disordered" evidence="2">
    <location>
        <begin position="25"/>
        <end position="60"/>
    </location>
</feature>
<gene>
    <name evidence="4" type="ORF">M3202_15085</name>
</gene>
<feature type="chain" id="PRO_5040962032" evidence="3">
    <location>
        <begin position="19"/>
        <end position="349"/>
    </location>
</feature>
<dbReference type="Gene3D" id="3.40.190.150">
    <property type="entry name" value="Bordetella uptake gene, domain 1"/>
    <property type="match status" value="1"/>
</dbReference>
<evidence type="ECO:0000256" key="3">
    <source>
        <dbReference type="SAM" id="SignalP"/>
    </source>
</evidence>
<dbReference type="PROSITE" id="PS51257">
    <property type="entry name" value="PROKAR_LIPOPROTEIN"/>
    <property type="match status" value="1"/>
</dbReference>
<dbReference type="Proteomes" id="UP001139179">
    <property type="component" value="Unassembled WGS sequence"/>
</dbReference>
<dbReference type="Pfam" id="PF03401">
    <property type="entry name" value="TctC"/>
    <property type="match status" value="1"/>
</dbReference>